<dbReference type="Proteomes" id="UP001303760">
    <property type="component" value="Unassembled WGS sequence"/>
</dbReference>
<reference evidence="2" key="1">
    <citation type="journal article" date="2023" name="Mol. Phylogenet. Evol.">
        <title>Genome-scale phylogeny and comparative genomics of the fungal order Sordariales.</title>
        <authorList>
            <person name="Hensen N."/>
            <person name="Bonometti L."/>
            <person name="Westerberg I."/>
            <person name="Brannstrom I.O."/>
            <person name="Guillou S."/>
            <person name="Cros-Aarteil S."/>
            <person name="Calhoun S."/>
            <person name="Haridas S."/>
            <person name="Kuo A."/>
            <person name="Mondo S."/>
            <person name="Pangilinan J."/>
            <person name="Riley R."/>
            <person name="LaButti K."/>
            <person name="Andreopoulos B."/>
            <person name="Lipzen A."/>
            <person name="Chen C."/>
            <person name="Yan M."/>
            <person name="Daum C."/>
            <person name="Ng V."/>
            <person name="Clum A."/>
            <person name="Steindorff A."/>
            <person name="Ohm R.A."/>
            <person name="Martin F."/>
            <person name="Silar P."/>
            <person name="Natvig D.O."/>
            <person name="Lalanne C."/>
            <person name="Gautier V."/>
            <person name="Ament-Velasquez S.L."/>
            <person name="Kruys A."/>
            <person name="Hutchinson M.I."/>
            <person name="Powell A.J."/>
            <person name="Barry K."/>
            <person name="Miller A.N."/>
            <person name="Grigoriev I.V."/>
            <person name="Debuchy R."/>
            <person name="Gladieux P."/>
            <person name="Hiltunen Thoren M."/>
            <person name="Johannesson H."/>
        </authorList>
    </citation>
    <scope>NUCLEOTIDE SEQUENCE</scope>
    <source>
        <strain evidence="2">CBS 532.94</strain>
    </source>
</reference>
<sequence length="262" mass="27492">MNRSRYIPPTAYSINAYQPYGVVPTQSQMQPGMMPSQPMGLPPQATYSNPQQHQSPVQASLSPNAMWTANFANGPIIEDLCAPPPPPPPIAIPSAPPPHMRMHAAHTMGPMHPGAMPQVQNVYGVRQPVPHPAYAQGAFPGQPMQGIPATRVMGTYPPYVGVGQPQPQPQSVVQHPTYPVPPNAAAMMGRPRLETGFPSAPVSAGGQHTVSGSSGGMGQMGSPDSMDIGASPAGEMELTPVEEALRGFLSGTEMDLGELGRA</sequence>
<feature type="compositionally biased region" description="Low complexity" evidence="1">
    <location>
        <begin position="28"/>
        <end position="44"/>
    </location>
</feature>
<keyword evidence="3" id="KW-1185">Reference proteome</keyword>
<feature type="region of interest" description="Disordered" evidence="1">
    <location>
        <begin position="200"/>
        <end position="220"/>
    </location>
</feature>
<protein>
    <submittedName>
        <fullName evidence="2">Uncharacterized protein</fullName>
    </submittedName>
</protein>
<organism evidence="2 3">
    <name type="scientific">Achaetomium macrosporum</name>
    <dbReference type="NCBI Taxonomy" id="79813"/>
    <lineage>
        <taxon>Eukaryota</taxon>
        <taxon>Fungi</taxon>
        <taxon>Dikarya</taxon>
        <taxon>Ascomycota</taxon>
        <taxon>Pezizomycotina</taxon>
        <taxon>Sordariomycetes</taxon>
        <taxon>Sordariomycetidae</taxon>
        <taxon>Sordariales</taxon>
        <taxon>Chaetomiaceae</taxon>
        <taxon>Achaetomium</taxon>
    </lineage>
</organism>
<evidence type="ECO:0000313" key="2">
    <source>
        <dbReference type="EMBL" id="KAK4238605.1"/>
    </source>
</evidence>
<comment type="caution">
    <text evidence="2">The sequence shown here is derived from an EMBL/GenBank/DDBJ whole genome shotgun (WGS) entry which is preliminary data.</text>
</comment>
<feature type="region of interest" description="Disordered" evidence="1">
    <location>
        <begin position="28"/>
        <end position="57"/>
    </location>
</feature>
<accession>A0AAN7CAY5</accession>
<proteinExistence type="predicted"/>
<name>A0AAN7CAY5_9PEZI</name>
<dbReference type="EMBL" id="MU860089">
    <property type="protein sequence ID" value="KAK4238605.1"/>
    <property type="molecule type" value="Genomic_DNA"/>
</dbReference>
<evidence type="ECO:0000313" key="3">
    <source>
        <dbReference type="Proteomes" id="UP001303760"/>
    </source>
</evidence>
<evidence type="ECO:0000256" key="1">
    <source>
        <dbReference type="SAM" id="MobiDB-lite"/>
    </source>
</evidence>
<feature type="compositionally biased region" description="Polar residues" evidence="1">
    <location>
        <begin position="45"/>
        <end position="57"/>
    </location>
</feature>
<dbReference type="AlphaFoldDB" id="A0AAN7CAY5"/>
<gene>
    <name evidence="2" type="ORF">C8A03DRAFT_33357</name>
</gene>
<reference evidence="2" key="2">
    <citation type="submission" date="2023-05" db="EMBL/GenBank/DDBJ databases">
        <authorList>
            <consortium name="Lawrence Berkeley National Laboratory"/>
            <person name="Steindorff A."/>
            <person name="Hensen N."/>
            <person name="Bonometti L."/>
            <person name="Westerberg I."/>
            <person name="Brannstrom I.O."/>
            <person name="Guillou S."/>
            <person name="Cros-Aarteil S."/>
            <person name="Calhoun S."/>
            <person name="Haridas S."/>
            <person name="Kuo A."/>
            <person name="Mondo S."/>
            <person name="Pangilinan J."/>
            <person name="Riley R."/>
            <person name="Labutti K."/>
            <person name="Andreopoulos B."/>
            <person name="Lipzen A."/>
            <person name="Chen C."/>
            <person name="Yanf M."/>
            <person name="Daum C."/>
            <person name="Ng V."/>
            <person name="Clum A."/>
            <person name="Ohm R."/>
            <person name="Martin F."/>
            <person name="Silar P."/>
            <person name="Natvig D."/>
            <person name="Lalanne C."/>
            <person name="Gautier V."/>
            <person name="Ament-Velasquez S.L."/>
            <person name="Kruys A."/>
            <person name="Hutchinson M.I."/>
            <person name="Powell A.J."/>
            <person name="Barry K."/>
            <person name="Miller A.N."/>
            <person name="Grigoriev I.V."/>
            <person name="Debuchy R."/>
            <person name="Gladieux P."/>
            <person name="Thoren M.H."/>
            <person name="Johannesson H."/>
        </authorList>
    </citation>
    <scope>NUCLEOTIDE SEQUENCE</scope>
    <source>
        <strain evidence="2">CBS 532.94</strain>
    </source>
</reference>